<dbReference type="Proteomes" id="UP000190135">
    <property type="component" value="Unassembled WGS sequence"/>
</dbReference>
<dbReference type="GO" id="GO:0006874">
    <property type="term" value="P:intracellular calcium ion homeostasis"/>
    <property type="evidence" value="ECO:0007669"/>
    <property type="project" value="TreeGrafter"/>
</dbReference>
<dbReference type="EMBL" id="FUXL01000008">
    <property type="protein sequence ID" value="SKA20890.1"/>
    <property type="molecule type" value="Genomic_DNA"/>
</dbReference>
<keyword evidence="2 6" id="KW-0812">Transmembrane</keyword>
<dbReference type="InterPro" id="IPR044880">
    <property type="entry name" value="NCX_ion-bd_dom_sf"/>
</dbReference>
<feature type="region of interest" description="Disordered" evidence="5">
    <location>
        <begin position="169"/>
        <end position="188"/>
    </location>
</feature>
<dbReference type="Pfam" id="PF01699">
    <property type="entry name" value="Na_Ca_ex"/>
    <property type="match status" value="2"/>
</dbReference>
<feature type="domain" description="Sodium/calcium exchanger membrane region" evidence="7">
    <location>
        <begin position="10"/>
        <end position="152"/>
    </location>
</feature>
<dbReference type="GO" id="GO:0008273">
    <property type="term" value="F:calcium, potassium:sodium antiporter activity"/>
    <property type="evidence" value="ECO:0007669"/>
    <property type="project" value="TreeGrafter"/>
</dbReference>
<feature type="compositionally biased region" description="Basic and acidic residues" evidence="5">
    <location>
        <begin position="174"/>
        <end position="185"/>
    </location>
</feature>
<dbReference type="PANTHER" id="PTHR10846">
    <property type="entry name" value="SODIUM/POTASSIUM/CALCIUM EXCHANGER"/>
    <property type="match status" value="1"/>
</dbReference>
<feature type="transmembrane region" description="Helical" evidence="6">
    <location>
        <begin position="320"/>
        <end position="343"/>
    </location>
</feature>
<evidence type="ECO:0000256" key="1">
    <source>
        <dbReference type="ARBA" id="ARBA00004141"/>
    </source>
</evidence>
<feature type="transmembrane region" description="Helical" evidence="6">
    <location>
        <begin position="193"/>
        <end position="212"/>
    </location>
</feature>
<evidence type="ECO:0000313" key="8">
    <source>
        <dbReference type="EMBL" id="SKA20890.1"/>
    </source>
</evidence>
<proteinExistence type="predicted"/>
<dbReference type="PANTHER" id="PTHR10846:SF8">
    <property type="entry name" value="INNER MEMBRANE PROTEIN YRBG"/>
    <property type="match status" value="1"/>
</dbReference>
<accession>A0A1T4RY11</accession>
<gene>
    <name evidence="8" type="ORF">SAMN05428963_10876</name>
</gene>
<dbReference type="STRING" id="1365950.SAMN05428963_10876"/>
<dbReference type="InterPro" id="IPR004481">
    <property type="entry name" value="K/Na/Ca-exchanger"/>
</dbReference>
<evidence type="ECO:0000256" key="4">
    <source>
        <dbReference type="ARBA" id="ARBA00023136"/>
    </source>
</evidence>
<dbReference type="InterPro" id="IPR004837">
    <property type="entry name" value="NaCa_Exmemb"/>
</dbReference>
<sequence>MFEQLSLAWLFASFALAAAVVLVSGTRLTHLADTLADRTGLGEAISGAVLLGASTSLGGTVVSITAALDGHASLAFSNSIGGIAAQTAFLAVADLVYRRSNLEHAGAELINIFQAVVLVGLLSLPLVALTLPNVSIWAMHPVSFVIPLVYVGSLFASRAIHDRPMWRPVVTPDTRQDQPEDERSGGRRSTGRLLLSFVGLMVVMGVCGWSIAQTASQITQRLDLSESLVGALATATVTSLPELVTTISAVRRGALQLAIGGIIGGNTFDTLFLPAADVSYRDGSLYHAVAMDDYFWVVIAIVMTVVLLAGLILRERRGFAAIGLESTALLVIYAGAVLVQVLVRAS</sequence>
<feature type="transmembrane region" description="Helical" evidence="6">
    <location>
        <begin position="137"/>
        <end position="157"/>
    </location>
</feature>
<protein>
    <submittedName>
        <fullName evidence="8">Cation:H+ antiporter</fullName>
    </submittedName>
</protein>
<reference evidence="8 9" key="1">
    <citation type="submission" date="2017-02" db="EMBL/GenBank/DDBJ databases">
        <authorList>
            <person name="Peterson S.W."/>
        </authorList>
    </citation>
    <scope>NUCLEOTIDE SEQUENCE [LARGE SCALE GENOMIC DNA]</scope>
    <source>
        <strain evidence="8 9">USBA 369</strain>
    </source>
</reference>
<feature type="transmembrane region" description="Helical" evidence="6">
    <location>
        <begin position="294"/>
        <end position="313"/>
    </location>
</feature>
<evidence type="ECO:0000256" key="5">
    <source>
        <dbReference type="SAM" id="MobiDB-lite"/>
    </source>
</evidence>
<dbReference type="GO" id="GO:0005886">
    <property type="term" value="C:plasma membrane"/>
    <property type="evidence" value="ECO:0007669"/>
    <property type="project" value="TreeGrafter"/>
</dbReference>
<feature type="transmembrane region" description="Helical" evidence="6">
    <location>
        <begin position="44"/>
        <end position="68"/>
    </location>
</feature>
<dbReference type="AlphaFoldDB" id="A0A1T4RY11"/>
<feature type="transmembrane region" description="Helical" evidence="6">
    <location>
        <begin position="109"/>
        <end position="131"/>
    </location>
</feature>
<feature type="domain" description="Sodium/calcium exchanger membrane region" evidence="7">
    <location>
        <begin position="194"/>
        <end position="341"/>
    </location>
</feature>
<keyword evidence="9" id="KW-1185">Reference proteome</keyword>
<feature type="transmembrane region" description="Helical" evidence="6">
    <location>
        <begin position="74"/>
        <end position="97"/>
    </location>
</feature>
<evidence type="ECO:0000256" key="6">
    <source>
        <dbReference type="SAM" id="Phobius"/>
    </source>
</evidence>
<dbReference type="RefSeq" id="WP_078708812.1">
    <property type="nucleotide sequence ID" value="NZ_FUXL01000008.1"/>
</dbReference>
<dbReference type="OrthoDB" id="153124at2"/>
<dbReference type="Gene3D" id="1.20.1420.30">
    <property type="entry name" value="NCX, central ion-binding region"/>
    <property type="match status" value="2"/>
</dbReference>
<evidence type="ECO:0000259" key="7">
    <source>
        <dbReference type="Pfam" id="PF01699"/>
    </source>
</evidence>
<keyword evidence="3 6" id="KW-1133">Transmembrane helix</keyword>
<dbReference type="GO" id="GO:0005262">
    <property type="term" value="F:calcium channel activity"/>
    <property type="evidence" value="ECO:0007669"/>
    <property type="project" value="TreeGrafter"/>
</dbReference>
<feature type="transmembrane region" description="Helical" evidence="6">
    <location>
        <begin position="6"/>
        <end position="23"/>
    </location>
</feature>
<name>A0A1T4RY11_9HYPH</name>
<organism evidence="8 9">
    <name type="scientific">Consotaella salsifontis</name>
    <dbReference type="NCBI Taxonomy" id="1365950"/>
    <lineage>
        <taxon>Bacteria</taxon>
        <taxon>Pseudomonadati</taxon>
        <taxon>Pseudomonadota</taxon>
        <taxon>Alphaproteobacteria</taxon>
        <taxon>Hyphomicrobiales</taxon>
        <taxon>Aurantimonadaceae</taxon>
        <taxon>Consotaella</taxon>
    </lineage>
</organism>
<evidence type="ECO:0000256" key="2">
    <source>
        <dbReference type="ARBA" id="ARBA00022692"/>
    </source>
</evidence>
<evidence type="ECO:0000256" key="3">
    <source>
        <dbReference type="ARBA" id="ARBA00022989"/>
    </source>
</evidence>
<keyword evidence="4 6" id="KW-0472">Membrane</keyword>
<comment type="subcellular location">
    <subcellularLocation>
        <location evidence="1">Membrane</location>
        <topology evidence="1">Multi-pass membrane protein</topology>
    </subcellularLocation>
</comment>
<evidence type="ECO:0000313" key="9">
    <source>
        <dbReference type="Proteomes" id="UP000190135"/>
    </source>
</evidence>